<evidence type="ECO:0000313" key="1">
    <source>
        <dbReference type="EMBL" id="JAE25681.1"/>
    </source>
</evidence>
<reference evidence="1" key="1">
    <citation type="submission" date="2014-09" db="EMBL/GenBank/DDBJ databases">
        <authorList>
            <person name="Magalhaes I.L.F."/>
            <person name="Oliveira U."/>
            <person name="Santos F.R."/>
            <person name="Vidigal T.H.D.A."/>
            <person name="Brescovit A.D."/>
            <person name="Santos A.J."/>
        </authorList>
    </citation>
    <scope>NUCLEOTIDE SEQUENCE</scope>
    <source>
        <tissue evidence="1">Shoot tissue taken approximately 20 cm above the soil surface</tissue>
    </source>
</reference>
<protein>
    <submittedName>
        <fullName evidence="1">Uncharacterized protein</fullName>
    </submittedName>
</protein>
<reference evidence="1" key="2">
    <citation type="journal article" date="2015" name="Data Brief">
        <title>Shoot transcriptome of the giant reed, Arundo donax.</title>
        <authorList>
            <person name="Barrero R.A."/>
            <person name="Guerrero F.D."/>
            <person name="Moolhuijzen P."/>
            <person name="Goolsby J.A."/>
            <person name="Tidwell J."/>
            <person name="Bellgard S.E."/>
            <person name="Bellgard M.I."/>
        </authorList>
    </citation>
    <scope>NUCLEOTIDE SEQUENCE</scope>
    <source>
        <tissue evidence="1">Shoot tissue taken approximately 20 cm above the soil surface</tissue>
    </source>
</reference>
<accession>A0A0A9GSZ9</accession>
<dbReference type="AlphaFoldDB" id="A0A0A9GSZ9"/>
<proteinExistence type="predicted"/>
<sequence>MHNFDWHWRLFWQFDVFCA</sequence>
<dbReference type="EMBL" id="GBRH01172215">
    <property type="protein sequence ID" value="JAE25681.1"/>
    <property type="molecule type" value="Transcribed_RNA"/>
</dbReference>
<name>A0A0A9GSZ9_ARUDO</name>
<organism evidence="1">
    <name type="scientific">Arundo donax</name>
    <name type="common">Giant reed</name>
    <name type="synonym">Donax arundinaceus</name>
    <dbReference type="NCBI Taxonomy" id="35708"/>
    <lineage>
        <taxon>Eukaryota</taxon>
        <taxon>Viridiplantae</taxon>
        <taxon>Streptophyta</taxon>
        <taxon>Embryophyta</taxon>
        <taxon>Tracheophyta</taxon>
        <taxon>Spermatophyta</taxon>
        <taxon>Magnoliopsida</taxon>
        <taxon>Liliopsida</taxon>
        <taxon>Poales</taxon>
        <taxon>Poaceae</taxon>
        <taxon>PACMAD clade</taxon>
        <taxon>Arundinoideae</taxon>
        <taxon>Arundineae</taxon>
        <taxon>Arundo</taxon>
    </lineage>
</organism>